<evidence type="ECO:0000313" key="2">
    <source>
        <dbReference type="EMBL" id="GGE22975.1"/>
    </source>
</evidence>
<keyword evidence="3" id="KW-1185">Reference proteome</keyword>
<gene>
    <name evidence="2" type="ORF">GCM10011516_20800</name>
</gene>
<name>A0A8H9G1E9_9SPHI</name>
<proteinExistence type="predicted"/>
<evidence type="ECO:0000313" key="3">
    <source>
        <dbReference type="Proteomes" id="UP000614460"/>
    </source>
</evidence>
<dbReference type="AlphaFoldDB" id="A0A8H9G1E9"/>
<reference evidence="2" key="1">
    <citation type="journal article" date="2014" name="Int. J. Syst. Evol. Microbiol.">
        <title>Complete genome sequence of Corynebacterium casei LMG S-19264T (=DSM 44701T), isolated from a smear-ripened cheese.</title>
        <authorList>
            <consortium name="US DOE Joint Genome Institute (JGI-PGF)"/>
            <person name="Walter F."/>
            <person name="Albersmeier A."/>
            <person name="Kalinowski J."/>
            <person name="Ruckert C."/>
        </authorList>
    </citation>
    <scope>NUCLEOTIDE SEQUENCE</scope>
    <source>
        <strain evidence="2">CGMCC 1.15966</strain>
    </source>
</reference>
<dbReference type="EMBL" id="BMKM01000004">
    <property type="protein sequence ID" value="GGE22975.1"/>
    <property type="molecule type" value="Genomic_DNA"/>
</dbReference>
<comment type="caution">
    <text evidence="2">The sequence shown here is derived from an EMBL/GenBank/DDBJ whole genome shotgun (WGS) entry which is preliminary data.</text>
</comment>
<protein>
    <submittedName>
        <fullName evidence="2">Uncharacterized protein</fullName>
    </submittedName>
</protein>
<organism evidence="2 3">
    <name type="scientific">Sphingobacterium cellulitidis</name>
    <dbReference type="NCBI Taxonomy" id="1768011"/>
    <lineage>
        <taxon>Bacteria</taxon>
        <taxon>Pseudomonadati</taxon>
        <taxon>Bacteroidota</taxon>
        <taxon>Sphingobacteriia</taxon>
        <taxon>Sphingobacteriales</taxon>
        <taxon>Sphingobacteriaceae</taxon>
        <taxon>Sphingobacterium</taxon>
    </lineage>
</organism>
<evidence type="ECO:0000256" key="1">
    <source>
        <dbReference type="SAM" id="Coils"/>
    </source>
</evidence>
<reference evidence="2" key="2">
    <citation type="submission" date="2020-09" db="EMBL/GenBank/DDBJ databases">
        <authorList>
            <person name="Sun Q."/>
            <person name="Zhou Y."/>
        </authorList>
    </citation>
    <scope>NUCLEOTIDE SEQUENCE</scope>
    <source>
        <strain evidence="2">CGMCC 1.15966</strain>
    </source>
</reference>
<sequence length="176" mass="20610">MNYGEILSEIKKYYPFGIPFMSPDYLSSKEFQNNRKVLKEQYEQESANLINTKQELGRLLDSEIYIFAFAAGHFCLHYTFFIQGNPDKYYSILVSTIIPFYTIRILDIKTWETDFSSFQEKFPLNAKIISEYIEEHFAGYQIITDNELLNRPIEGVEVDESDHPNLLNLAFTSILT</sequence>
<accession>A0A8H9G1E9</accession>
<dbReference type="Proteomes" id="UP000614460">
    <property type="component" value="Unassembled WGS sequence"/>
</dbReference>
<feature type="coiled-coil region" evidence="1">
    <location>
        <begin position="28"/>
        <end position="59"/>
    </location>
</feature>
<keyword evidence="1" id="KW-0175">Coiled coil</keyword>